<dbReference type="GO" id="GO:0000309">
    <property type="term" value="F:nicotinamide-nucleotide adenylyltransferase activity"/>
    <property type="evidence" value="ECO:0007669"/>
    <property type="project" value="TreeGrafter"/>
</dbReference>
<evidence type="ECO:0000259" key="3">
    <source>
        <dbReference type="Pfam" id="PF01467"/>
    </source>
</evidence>
<dbReference type="Gene3D" id="3.40.50.620">
    <property type="entry name" value="HUPs"/>
    <property type="match status" value="1"/>
</dbReference>
<evidence type="ECO:0000313" key="4">
    <source>
        <dbReference type="EMBL" id="PSC69495.1"/>
    </source>
</evidence>
<dbReference type="PANTHER" id="PTHR31285:SF0">
    <property type="entry name" value="NICOTINAMIDE MONONUCLEOTIDE ADENYLYLTRANSFERASE"/>
    <property type="match status" value="1"/>
</dbReference>
<evidence type="ECO:0000256" key="2">
    <source>
        <dbReference type="SAM" id="MobiDB-lite"/>
    </source>
</evidence>
<dbReference type="GO" id="GO:0017128">
    <property type="term" value="F:phospholipid scramblase activity"/>
    <property type="evidence" value="ECO:0007669"/>
    <property type="project" value="InterPro"/>
</dbReference>
<dbReference type="InterPro" id="IPR004821">
    <property type="entry name" value="Cyt_trans-like"/>
</dbReference>
<dbReference type="GO" id="GO:0005634">
    <property type="term" value="C:nucleus"/>
    <property type="evidence" value="ECO:0007669"/>
    <property type="project" value="TreeGrafter"/>
</dbReference>
<organism evidence="4 5">
    <name type="scientific">Micractinium conductrix</name>
    <dbReference type="NCBI Taxonomy" id="554055"/>
    <lineage>
        <taxon>Eukaryota</taxon>
        <taxon>Viridiplantae</taxon>
        <taxon>Chlorophyta</taxon>
        <taxon>core chlorophytes</taxon>
        <taxon>Trebouxiophyceae</taxon>
        <taxon>Chlorellales</taxon>
        <taxon>Chlorellaceae</taxon>
        <taxon>Chlorella clade</taxon>
        <taxon>Micractinium</taxon>
    </lineage>
</organism>
<reference evidence="4 5" key="1">
    <citation type="journal article" date="2018" name="Plant J.">
        <title>Genome sequences of Chlorella sorokiniana UTEX 1602 and Micractinium conductrix SAG 241.80: implications to maltose excretion by a green alga.</title>
        <authorList>
            <person name="Arriola M.B."/>
            <person name="Velmurugan N."/>
            <person name="Zhang Y."/>
            <person name="Plunkett M.H."/>
            <person name="Hondzo H."/>
            <person name="Barney B.M."/>
        </authorList>
    </citation>
    <scope>NUCLEOTIDE SEQUENCE [LARGE SCALE GENOMIC DNA]</scope>
    <source>
        <strain evidence="4 5">SAG 241.80</strain>
    </source>
</reference>
<feature type="domain" description="Cytidyltransferase-like" evidence="3">
    <location>
        <begin position="206"/>
        <end position="371"/>
    </location>
</feature>
<dbReference type="InterPro" id="IPR005552">
    <property type="entry name" value="Scramblase"/>
</dbReference>
<feature type="compositionally biased region" description="Gly residues" evidence="2">
    <location>
        <begin position="798"/>
        <end position="813"/>
    </location>
</feature>
<comment type="similarity">
    <text evidence="1">Belongs to the phospholipid scramblase family.</text>
</comment>
<feature type="compositionally biased region" description="Gly residues" evidence="2">
    <location>
        <begin position="747"/>
        <end position="761"/>
    </location>
</feature>
<dbReference type="SUPFAM" id="SSF52374">
    <property type="entry name" value="Nucleotidylyl transferase"/>
    <property type="match status" value="1"/>
</dbReference>
<comment type="caution">
    <text evidence="4">The sequence shown here is derived from an EMBL/GenBank/DDBJ whole genome shotgun (WGS) entry which is preliminary data.</text>
</comment>
<keyword evidence="5" id="KW-1185">Reference proteome</keyword>
<name>A0A2P6V5X4_9CHLO</name>
<dbReference type="SUPFAM" id="SSF54518">
    <property type="entry name" value="Tubby C-terminal domain-like"/>
    <property type="match status" value="1"/>
</dbReference>
<dbReference type="GO" id="GO:0005737">
    <property type="term" value="C:cytoplasm"/>
    <property type="evidence" value="ECO:0007669"/>
    <property type="project" value="TreeGrafter"/>
</dbReference>
<protein>
    <submittedName>
        <fullName evidence="4">Altered inheritance rate of mitochondria 25</fullName>
    </submittedName>
</protein>
<feature type="compositionally biased region" description="Gly residues" evidence="2">
    <location>
        <begin position="772"/>
        <end position="786"/>
    </location>
</feature>
<dbReference type="OrthoDB" id="5591297at2759"/>
<feature type="region of interest" description="Disordered" evidence="2">
    <location>
        <begin position="400"/>
        <end position="428"/>
    </location>
</feature>
<dbReference type="Pfam" id="PF03803">
    <property type="entry name" value="Scramblase"/>
    <property type="match status" value="1"/>
</dbReference>
<dbReference type="InterPro" id="IPR025659">
    <property type="entry name" value="Tubby-like_C"/>
</dbReference>
<dbReference type="PANTHER" id="PTHR31285">
    <property type="entry name" value="NICOTINAMIDE MONONUCLEOTIDE ADENYLYLTRANSFERASE"/>
    <property type="match status" value="1"/>
</dbReference>
<dbReference type="InterPro" id="IPR014729">
    <property type="entry name" value="Rossmann-like_a/b/a_fold"/>
</dbReference>
<dbReference type="EMBL" id="LHPF02000026">
    <property type="protein sequence ID" value="PSC69495.1"/>
    <property type="molecule type" value="Genomic_DNA"/>
</dbReference>
<accession>A0A2P6V5X4</accession>
<evidence type="ECO:0000313" key="5">
    <source>
        <dbReference type="Proteomes" id="UP000239649"/>
    </source>
</evidence>
<evidence type="ECO:0000256" key="1">
    <source>
        <dbReference type="ARBA" id="ARBA00005350"/>
    </source>
</evidence>
<sequence length="1015" mass="106773">MRLVLYLGGGASQSMAWLLSVPGASRTVLDIRVPYNRASLADLLGHAPAVYASAETARDMAVAAYRNAVKYSSMGTDIVGIGCTCALATDREKRGEHKAFITTYTGVKERSFSLQLAKGVRSRFAEDTLVSKLLIKAVAESMGISAQLIEVELIEGGGNADKLTVESKGTDGDAVLRELLNGRVDTVEFSGGNVYVDAPRPGRIYLPGSFNPLHDGHRDMLEAACKLHPSMEAAFELSIGNADKGLLPLEEIKRRVSQFVNAGLPLVVTQAPLFTQKADLFHNSIFVVGYDTAVRLVKAEYYGSDQAMLLQFAKLRHQGCSFLVAGRQNAEGKFCTLADMPMPDFLPRGGLFEEIPASDFRADVSSTELRAAGTWMASFAAAASKARSAALRRLQRAGSRAAAGSRGHEAALARQAAGGGEVEAGPGTDVVPREGAASSVEVASVVDHPALIITRPVEWGTVLLGFEQANKYTVYDQHGNLVALLAEDEGSIGKAIGRQLLRTRRNFTATVFSPDGQVIFTMRRPFYLINSSIYIEDGGGNIVGEVHQRWHLWKRNYDLYIDKRQFAAVQGGLLAWDFELKDEEGGTLALIDRNFSGFGKELFTDAGKYVIHFGNSPTEAAEQAAATVAAAHPDRPAPPVTALARARTDVSVIPTSTGNQLVVHRPLQLDERMVALAAAISIDYDFFSRHSYGGGFMSPFMPVPIVPYPVPAGEAAEGAAAGAEGAAEGGEGVAAAGGGYGSSGAGAGSGAGNGGAAGGAAGEAPLERDLGGDGAEAGGWFGGFGKGSEQNDEDRGWGSDGDGGGDGGDGDGGGGIFDLFRDFPFYYSSAVALYAAKGATGTSPFLPDTRPDAPVQASGWQGLFTGGGLVEGAKLCFVQGYYALPFVLQDFAGEKINIDISPTLEEAAAKTRGGKCAVLAYDAVNAHLVAAMGLEMLDAAQAYLSPYGIAMHLHDANTEFEARVVWALNETLRSVVDALSTFGPPEAMGAGKVPSDYKFALFRPGTGSRLRTAGP</sequence>
<feature type="region of interest" description="Disordered" evidence="2">
    <location>
        <begin position="747"/>
        <end position="813"/>
    </location>
</feature>
<gene>
    <name evidence="4" type="ORF">C2E20_6943</name>
</gene>
<proteinExistence type="inferred from homology"/>
<dbReference type="GO" id="GO:0016887">
    <property type="term" value="F:ATP hydrolysis activity"/>
    <property type="evidence" value="ECO:0007669"/>
    <property type="project" value="TreeGrafter"/>
</dbReference>
<dbReference type="AlphaFoldDB" id="A0A2P6V5X4"/>
<dbReference type="InterPro" id="IPR036653">
    <property type="entry name" value="CinA-like_C"/>
</dbReference>
<dbReference type="Gene3D" id="3.90.950.20">
    <property type="entry name" value="CinA-like"/>
    <property type="match status" value="1"/>
</dbReference>
<dbReference type="Pfam" id="PF01467">
    <property type="entry name" value="CTP_transf_like"/>
    <property type="match status" value="1"/>
</dbReference>
<dbReference type="Proteomes" id="UP000239649">
    <property type="component" value="Unassembled WGS sequence"/>
</dbReference>